<evidence type="ECO:0000313" key="1">
    <source>
        <dbReference type="EMBL" id="KAJ8981451.1"/>
    </source>
</evidence>
<gene>
    <name evidence="1" type="ORF">NQ317_000126</name>
</gene>
<accession>A0ABQ9JT67</accession>
<reference evidence="1" key="1">
    <citation type="journal article" date="2023" name="Insect Mol. Biol.">
        <title>Genome sequencing provides insights into the evolution of gene families encoding plant cell wall-degrading enzymes in longhorned beetles.</title>
        <authorList>
            <person name="Shin N.R."/>
            <person name="Okamura Y."/>
            <person name="Kirsch R."/>
            <person name="Pauchet Y."/>
        </authorList>
    </citation>
    <scope>NUCLEOTIDE SEQUENCE</scope>
    <source>
        <strain evidence="1">MMC_N1</strain>
    </source>
</reference>
<proteinExistence type="predicted"/>
<dbReference type="Proteomes" id="UP001162164">
    <property type="component" value="Unassembled WGS sequence"/>
</dbReference>
<keyword evidence="2" id="KW-1185">Reference proteome</keyword>
<name>A0ABQ9JT67_9CUCU</name>
<sequence>MPLYRKQKPIRDCLENLAYLEKGTWNLKKKHIYFGQVQLANQYYIHFKHEIVDEKNLLKMYPSLMQIRNSYKSLPRLGSPVKLFSFESQSISSQIVFILDVFTCTATSLNLKFLFFGCNSSINISAASISSGRGAIFSSDIGNCENITSSGRQMFLFGLFKFFYALALAPSSRDGAKKPHSVQANEFKCES</sequence>
<evidence type="ECO:0000313" key="2">
    <source>
        <dbReference type="Proteomes" id="UP001162164"/>
    </source>
</evidence>
<protein>
    <submittedName>
        <fullName evidence="1">Uncharacterized protein</fullName>
    </submittedName>
</protein>
<comment type="caution">
    <text evidence="1">The sequence shown here is derived from an EMBL/GenBank/DDBJ whole genome shotgun (WGS) entry which is preliminary data.</text>
</comment>
<organism evidence="1 2">
    <name type="scientific">Molorchus minor</name>
    <dbReference type="NCBI Taxonomy" id="1323400"/>
    <lineage>
        <taxon>Eukaryota</taxon>
        <taxon>Metazoa</taxon>
        <taxon>Ecdysozoa</taxon>
        <taxon>Arthropoda</taxon>
        <taxon>Hexapoda</taxon>
        <taxon>Insecta</taxon>
        <taxon>Pterygota</taxon>
        <taxon>Neoptera</taxon>
        <taxon>Endopterygota</taxon>
        <taxon>Coleoptera</taxon>
        <taxon>Polyphaga</taxon>
        <taxon>Cucujiformia</taxon>
        <taxon>Chrysomeloidea</taxon>
        <taxon>Cerambycidae</taxon>
        <taxon>Lamiinae</taxon>
        <taxon>Monochamini</taxon>
        <taxon>Molorchus</taxon>
    </lineage>
</organism>
<dbReference type="EMBL" id="JAPWTJ010000182">
    <property type="protein sequence ID" value="KAJ8981451.1"/>
    <property type="molecule type" value="Genomic_DNA"/>
</dbReference>